<keyword evidence="3" id="KW-1185">Reference proteome</keyword>
<dbReference type="OrthoDB" id="10637185at2759"/>
<proteinExistence type="predicted"/>
<evidence type="ECO:0000313" key="2">
    <source>
        <dbReference type="EMBL" id="CAG9803592.1"/>
    </source>
</evidence>
<reference evidence="2" key="1">
    <citation type="submission" date="2022-01" db="EMBL/GenBank/DDBJ databases">
        <authorList>
            <person name="King R."/>
        </authorList>
    </citation>
    <scope>NUCLEOTIDE SEQUENCE</scope>
</reference>
<sequence>MLFEFMTSEPRRPPPKTIKDLKDRNYTLYTMEYGTFNAMIKNEKENWPVIKPCTYEQFLYLYLTQSQNASAKTALLISDLFESYAEYTTRESDNWIKLEEAMHVTHGGLVTHPNAYFFEMIENTIDSLIDTGVIRYLIESDIGTKIKFGHSDSEPSVLSMNDLSFGFNIWLGFCVLSAVSFVFEQIGWLIKNCQSRVEILRSPSSISSSSSWHRFFN</sequence>
<keyword evidence="1" id="KW-0472">Membrane</keyword>
<dbReference type="EMBL" id="OU895878">
    <property type="protein sequence ID" value="CAG9803592.1"/>
    <property type="molecule type" value="Genomic_DNA"/>
</dbReference>
<feature type="transmembrane region" description="Helical" evidence="1">
    <location>
        <begin position="169"/>
        <end position="190"/>
    </location>
</feature>
<evidence type="ECO:0000313" key="3">
    <source>
        <dbReference type="Proteomes" id="UP001153620"/>
    </source>
</evidence>
<reference evidence="2" key="2">
    <citation type="submission" date="2022-10" db="EMBL/GenBank/DDBJ databases">
        <authorList>
            <consortium name="ENA_rothamsted_submissions"/>
            <consortium name="culmorum"/>
            <person name="King R."/>
        </authorList>
    </citation>
    <scope>NUCLEOTIDE SEQUENCE</scope>
</reference>
<dbReference type="Proteomes" id="UP001153620">
    <property type="component" value="Chromosome 2"/>
</dbReference>
<dbReference type="AlphaFoldDB" id="A0A9N9RV11"/>
<keyword evidence="1" id="KW-0812">Transmembrane</keyword>
<protein>
    <submittedName>
        <fullName evidence="2">Uncharacterized protein</fullName>
    </submittedName>
</protein>
<accession>A0A9N9RV11</accession>
<organism evidence="2 3">
    <name type="scientific">Chironomus riparius</name>
    <dbReference type="NCBI Taxonomy" id="315576"/>
    <lineage>
        <taxon>Eukaryota</taxon>
        <taxon>Metazoa</taxon>
        <taxon>Ecdysozoa</taxon>
        <taxon>Arthropoda</taxon>
        <taxon>Hexapoda</taxon>
        <taxon>Insecta</taxon>
        <taxon>Pterygota</taxon>
        <taxon>Neoptera</taxon>
        <taxon>Endopterygota</taxon>
        <taxon>Diptera</taxon>
        <taxon>Nematocera</taxon>
        <taxon>Chironomoidea</taxon>
        <taxon>Chironomidae</taxon>
        <taxon>Chironominae</taxon>
        <taxon>Chironomus</taxon>
    </lineage>
</organism>
<name>A0A9N9RV11_9DIPT</name>
<gene>
    <name evidence="2" type="ORF">CHIRRI_LOCUS6490</name>
</gene>
<keyword evidence="1" id="KW-1133">Transmembrane helix</keyword>
<evidence type="ECO:0000256" key="1">
    <source>
        <dbReference type="SAM" id="Phobius"/>
    </source>
</evidence>